<gene>
    <name evidence="1" type="ORF">THTE_1669</name>
</gene>
<name>A0A286RE83_9BACT</name>
<dbReference type="Proteomes" id="UP000215086">
    <property type="component" value="Chromosome"/>
</dbReference>
<organism evidence="1 2">
    <name type="scientific">Thermogutta terrifontis</name>
    <dbReference type="NCBI Taxonomy" id="1331910"/>
    <lineage>
        <taxon>Bacteria</taxon>
        <taxon>Pseudomonadati</taxon>
        <taxon>Planctomycetota</taxon>
        <taxon>Planctomycetia</taxon>
        <taxon>Pirellulales</taxon>
        <taxon>Thermoguttaceae</taxon>
        <taxon>Thermogutta</taxon>
    </lineage>
</organism>
<reference evidence="1 2" key="1">
    <citation type="journal article" name="Front. Microbiol.">
        <title>Sugar Metabolism of the First Thermophilic Planctomycete Thermogutta terrifontis: Comparative Genomic and Transcriptomic Approaches.</title>
        <authorList>
            <person name="Elcheninov A.G."/>
            <person name="Menzel P."/>
            <person name="Gudbergsdottir S.R."/>
            <person name="Slesarev A.I."/>
            <person name="Kadnikov V.V."/>
            <person name="Krogh A."/>
            <person name="Bonch-Osmolovskaya E.A."/>
            <person name="Peng X."/>
            <person name="Kublanov I.V."/>
        </authorList>
    </citation>
    <scope>NUCLEOTIDE SEQUENCE [LARGE SCALE GENOMIC DNA]</scope>
    <source>
        <strain evidence="1 2">R1</strain>
    </source>
</reference>
<proteinExistence type="predicted"/>
<accession>A0A286RE83</accession>
<evidence type="ECO:0000313" key="2">
    <source>
        <dbReference type="Proteomes" id="UP000215086"/>
    </source>
</evidence>
<protein>
    <submittedName>
        <fullName evidence="1">Uncharacterized protein</fullName>
    </submittedName>
</protein>
<evidence type="ECO:0000313" key="1">
    <source>
        <dbReference type="EMBL" id="ASV74271.1"/>
    </source>
</evidence>
<dbReference type="KEGG" id="ttf:THTE_1669"/>
<sequence>MISSRPDRYGARPRTACRKWAVQAVFEMTASRIKNHPVI</sequence>
<dbReference type="EMBL" id="CP018477">
    <property type="protein sequence ID" value="ASV74271.1"/>
    <property type="molecule type" value="Genomic_DNA"/>
</dbReference>
<dbReference type="AlphaFoldDB" id="A0A286RE83"/>
<keyword evidence="2" id="KW-1185">Reference proteome</keyword>